<accession>A0AAV4V8V6</accession>
<proteinExistence type="predicted"/>
<evidence type="ECO:0000313" key="1">
    <source>
        <dbReference type="EMBL" id="GIY66376.1"/>
    </source>
</evidence>
<gene>
    <name evidence="1" type="ORF">CEXT_683281</name>
</gene>
<evidence type="ECO:0000313" key="2">
    <source>
        <dbReference type="Proteomes" id="UP001054945"/>
    </source>
</evidence>
<protein>
    <submittedName>
        <fullName evidence="1">Uncharacterized protein</fullName>
    </submittedName>
</protein>
<comment type="caution">
    <text evidence="1">The sequence shown here is derived from an EMBL/GenBank/DDBJ whole genome shotgun (WGS) entry which is preliminary data.</text>
</comment>
<dbReference type="AlphaFoldDB" id="A0AAV4V8V6"/>
<name>A0AAV4V8V6_CAEEX</name>
<dbReference type="EMBL" id="BPLR01014109">
    <property type="protein sequence ID" value="GIY66376.1"/>
    <property type="molecule type" value="Genomic_DNA"/>
</dbReference>
<organism evidence="1 2">
    <name type="scientific">Caerostris extrusa</name>
    <name type="common">Bark spider</name>
    <name type="synonym">Caerostris bankana</name>
    <dbReference type="NCBI Taxonomy" id="172846"/>
    <lineage>
        <taxon>Eukaryota</taxon>
        <taxon>Metazoa</taxon>
        <taxon>Ecdysozoa</taxon>
        <taxon>Arthropoda</taxon>
        <taxon>Chelicerata</taxon>
        <taxon>Arachnida</taxon>
        <taxon>Araneae</taxon>
        <taxon>Araneomorphae</taxon>
        <taxon>Entelegynae</taxon>
        <taxon>Araneoidea</taxon>
        <taxon>Araneidae</taxon>
        <taxon>Caerostris</taxon>
    </lineage>
</organism>
<dbReference type="Proteomes" id="UP001054945">
    <property type="component" value="Unassembled WGS sequence"/>
</dbReference>
<reference evidence="1 2" key="1">
    <citation type="submission" date="2021-06" db="EMBL/GenBank/DDBJ databases">
        <title>Caerostris extrusa draft genome.</title>
        <authorList>
            <person name="Kono N."/>
            <person name="Arakawa K."/>
        </authorList>
    </citation>
    <scope>NUCLEOTIDE SEQUENCE [LARGE SCALE GENOMIC DNA]</scope>
</reference>
<keyword evidence="2" id="KW-1185">Reference proteome</keyword>
<sequence length="80" mass="8864">MDPFYEKHLLPATMQSLTTCTLPIEYSNIKRPKREASAEPPADQPVIGSVGQFVTSKESLVSLRCQDVKGVAEDERALPF</sequence>